<evidence type="ECO:0000256" key="3">
    <source>
        <dbReference type="ARBA" id="ARBA00011738"/>
    </source>
</evidence>
<name>A0A485LZ83_9ZZZZ</name>
<dbReference type="AlphaFoldDB" id="A0A485LZ83"/>
<dbReference type="GO" id="GO:0009098">
    <property type="term" value="P:L-leucine biosynthetic process"/>
    <property type="evidence" value="ECO:0007669"/>
    <property type="project" value="UniProtKB-KW"/>
</dbReference>
<evidence type="ECO:0000256" key="2">
    <source>
        <dbReference type="ARBA" id="ARBA00001946"/>
    </source>
</evidence>
<evidence type="ECO:0000256" key="10">
    <source>
        <dbReference type="ARBA" id="ARBA00023027"/>
    </source>
</evidence>
<dbReference type="SUPFAM" id="SSF53659">
    <property type="entry name" value="Isocitrate/Isopropylmalate dehydrogenase-like"/>
    <property type="match status" value="1"/>
</dbReference>
<dbReference type="PANTHER" id="PTHR42979">
    <property type="entry name" value="3-ISOPROPYLMALATE DEHYDROGENASE"/>
    <property type="match status" value="1"/>
</dbReference>
<dbReference type="PANTHER" id="PTHR42979:SF1">
    <property type="entry name" value="3-ISOPROPYLMALATE DEHYDROGENASE"/>
    <property type="match status" value="1"/>
</dbReference>
<dbReference type="EC" id="1.1.1.85" evidence="4"/>
<keyword evidence="5" id="KW-0432">Leucine biosynthesis</keyword>
<evidence type="ECO:0000256" key="12">
    <source>
        <dbReference type="ARBA" id="ARBA00023304"/>
    </source>
</evidence>
<evidence type="ECO:0000256" key="7">
    <source>
        <dbReference type="ARBA" id="ARBA00022723"/>
    </source>
</evidence>
<feature type="domain" description="Isopropylmalate dehydrogenase-like" evidence="13">
    <location>
        <begin position="4"/>
        <end position="358"/>
    </location>
</feature>
<comment type="cofactor">
    <cofactor evidence="2">
        <name>Mg(2+)</name>
        <dbReference type="ChEBI" id="CHEBI:18420"/>
    </cofactor>
</comment>
<protein>
    <recommendedName>
        <fullName evidence="4">3-isopropylmalate dehydrogenase</fullName>
        <ecNumber evidence="4">1.1.1.85</ecNumber>
    </recommendedName>
</protein>
<gene>
    <name evidence="14" type="primary">leuB</name>
    <name evidence="14" type="ORF">SCFA_220053</name>
</gene>
<dbReference type="FunFam" id="3.40.718.10:FF:000006">
    <property type="entry name" value="3-isopropylmalate dehydrogenase"/>
    <property type="match status" value="1"/>
</dbReference>
<dbReference type="SMART" id="SM01329">
    <property type="entry name" value="Iso_dh"/>
    <property type="match status" value="1"/>
</dbReference>
<dbReference type="GO" id="GO:0046872">
    <property type="term" value="F:metal ion binding"/>
    <property type="evidence" value="ECO:0007669"/>
    <property type="project" value="UniProtKB-KW"/>
</dbReference>
<keyword evidence="12" id="KW-0100">Branched-chain amino acid biosynthesis</keyword>
<dbReference type="GO" id="GO:0005829">
    <property type="term" value="C:cytosol"/>
    <property type="evidence" value="ECO:0007669"/>
    <property type="project" value="TreeGrafter"/>
</dbReference>
<evidence type="ECO:0000256" key="4">
    <source>
        <dbReference type="ARBA" id="ARBA00013101"/>
    </source>
</evidence>
<dbReference type="Gene3D" id="3.40.718.10">
    <property type="entry name" value="Isopropylmalate Dehydrogenase"/>
    <property type="match status" value="1"/>
</dbReference>
<proteinExistence type="predicted"/>
<evidence type="ECO:0000256" key="1">
    <source>
        <dbReference type="ARBA" id="ARBA00001936"/>
    </source>
</evidence>
<keyword evidence="8" id="KW-0460">Magnesium</keyword>
<dbReference type="InterPro" id="IPR024084">
    <property type="entry name" value="IsoPropMal-DH-like_dom"/>
</dbReference>
<comment type="subunit">
    <text evidence="3">Homodimer.</text>
</comment>
<keyword evidence="9 14" id="KW-0560">Oxidoreductase</keyword>
<organism evidence="14">
    <name type="scientific">anaerobic digester metagenome</name>
    <dbReference type="NCBI Taxonomy" id="1263854"/>
    <lineage>
        <taxon>unclassified sequences</taxon>
        <taxon>metagenomes</taxon>
        <taxon>ecological metagenomes</taxon>
    </lineage>
</organism>
<evidence type="ECO:0000256" key="8">
    <source>
        <dbReference type="ARBA" id="ARBA00022842"/>
    </source>
</evidence>
<keyword evidence="6" id="KW-0028">Amino-acid biosynthesis</keyword>
<accession>A0A485LZ83</accession>
<comment type="cofactor">
    <cofactor evidence="1">
        <name>Mn(2+)</name>
        <dbReference type="ChEBI" id="CHEBI:29035"/>
    </cofactor>
</comment>
<evidence type="ECO:0000256" key="6">
    <source>
        <dbReference type="ARBA" id="ARBA00022605"/>
    </source>
</evidence>
<evidence type="ECO:0000256" key="9">
    <source>
        <dbReference type="ARBA" id="ARBA00023002"/>
    </source>
</evidence>
<dbReference type="Pfam" id="PF00180">
    <property type="entry name" value="Iso_dh"/>
    <property type="match status" value="1"/>
</dbReference>
<reference evidence="14" key="1">
    <citation type="submission" date="2019-03" db="EMBL/GenBank/DDBJ databases">
        <authorList>
            <person name="Hao L."/>
        </authorList>
    </citation>
    <scope>NUCLEOTIDE SEQUENCE</scope>
</reference>
<keyword evidence="10" id="KW-0520">NAD</keyword>
<evidence type="ECO:0000259" key="13">
    <source>
        <dbReference type="SMART" id="SM01329"/>
    </source>
</evidence>
<sequence length="366" mass="40326">MEKTLAILEGDGIGPEIVREAVKVLKAVEQKYGHRFILKYAPFGAQAYFDEGSPFPEKTREICDSADVIIKGPVGLALEEMNRIPPEHRPEIGAILPLRKRYDTFANFRPVRLPAKLAHFSPIRPEIIGDGIDILMIRELVGGIYFGAKVEGSTTGMRYATDECTYSQEQIRRVAVVAFEEAEKRSCGLINIHKANVLATSRFWKEVVDDISLAYSGVPYRSLLVDNAAYQLVRNPAQLNGVMLLENMQGDILTDQAGGVIGSLGLMPSACIGPEKSYVEAAHGSAPDIAGRNIANPYSMIGSIALMFDRCLNLPEEAEEIWLALFAVFEQGYVTQDLARDVRARLKTISTTAFGDLVVEHIQTHS</sequence>
<dbReference type="GO" id="GO:0003862">
    <property type="term" value="F:3-isopropylmalate dehydrogenase activity"/>
    <property type="evidence" value="ECO:0007669"/>
    <property type="project" value="UniProtKB-EC"/>
</dbReference>
<evidence type="ECO:0000313" key="14">
    <source>
        <dbReference type="EMBL" id="VFU13808.1"/>
    </source>
</evidence>
<keyword evidence="11" id="KW-0464">Manganese</keyword>
<dbReference type="EMBL" id="CAADRM010000084">
    <property type="protein sequence ID" value="VFU13808.1"/>
    <property type="molecule type" value="Genomic_DNA"/>
</dbReference>
<keyword evidence="7" id="KW-0479">Metal-binding</keyword>
<evidence type="ECO:0000256" key="5">
    <source>
        <dbReference type="ARBA" id="ARBA00022430"/>
    </source>
</evidence>
<evidence type="ECO:0000256" key="11">
    <source>
        <dbReference type="ARBA" id="ARBA00023211"/>
    </source>
</evidence>
<dbReference type="InterPro" id="IPR004429">
    <property type="entry name" value="Isopropylmalate_DH"/>
</dbReference>